<protein>
    <submittedName>
        <fullName evidence="2">Uncharacterized protein</fullName>
    </submittedName>
</protein>
<evidence type="ECO:0000313" key="3">
    <source>
        <dbReference type="Proteomes" id="UP001470230"/>
    </source>
</evidence>
<reference evidence="2 3" key="1">
    <citation type="submission" date="2024-04" db="EMBL/GenBank/DDBJ databases">
        <title>Tritrichomonas musculus Genome.</title>
        <authorList>
            <person name="Alves-Ferreira E."/>
            <person name="Grigg M."/>
            <person name="Lorenzi H."/>
            <person name="Galac M."/>
        </authorList>
    </citation>
    <scope>NUCLEOTIDE SEQUENCE [LARGE SCALE GENOMIC DNA]</scope>
    <source>
        <strain evidence="2 3">EAF2021</strain>
    </source>
</reference>
<organism evidence="2 3">
    <name type="scientific">Tritrichomonas musculus</name>
    <dbReference type="NCBI Taxonomy" id="1915356"/>
    <lineage>
        <taxon>Eukaryota</taxon>
        <taxon>Metamonada</taxon>
        <taxon>Parabasalia</taxon>
        <taxon>Tritrichomonadida</taxon>
        <taxon>Tritrichomonadidae</taxon>
        <taxon>Tritrichomonas</taxon>
    </lineage>
</organism>
<dbReference type="InterPro" id="IPR027417">
    <property type="entry name" value="P-loop_NTPase"/>
</dbReference>
<feature type="compositionally biased region" description="Basic and acidic residues" evidence="1">
    <location>
        <begin position="148"/>
        <end position="158"/>
    </location>
</feature>
<comment type="caution">
    <text evidence="2">The sequence shown here is derived from an EMBL/GenBank/DDBJ whole genome shotgun (WGS) entry which is preliminary data.</text>
</comment>
<feature type="compositionally biased region" description="Polar residues" evidence="1">
    <location>
        <begin position="109"/>
        <end position="120"/>
    </location>
</feature>
<dbReference type="SUPFAM" id="SSF52540">
    <property type="entry name" value="P-loop containing nucleoside triphosphate hydrolases"/>
    <property type="match status" value="1"/>
</dbReference>
<dbReference type="EMBL" id="JAPFFF010000003">
    <property type="protein sequence ID" value="KAK8893630.1"/>
    <property type="molecule type" value="Genomic_DNA"/>
</dbReference>
<accession>A0ABR2KUG9</accession>
<keyword evidence="3" id="KW-1185">Reference proteome</keyword>
<feature type="region of interest" description="Disordered" evidence="1">
    <location>
        <begin position="1"/>
        <end position="319"/>
    </location>
</feature>
<gene>
    <name evidence="2" type="ORF">M9Y10_022055</name>
</gene>
<feature type="compositionally biased region" description="Low complexity" evidence="1">
    <location>
        <begin position="225"/>
        <end position="258"/>
    </location>
</feature>
<sequence length="810" mass="90650">MQDSKAPTLSIGPKKPKVFGKPNQSPMLTLSTQKSSEPANKSPSVTPKKSKTAASPVLTLSMNANSAQKDYNKISDTRSSNINDNDYDLDDNSKKSENTTPSKKREITENLSGRSSPHSSISEKDRISLKSASSSKKSSSSFKQRQSRLKENNSKEELQQSPEPVFDEDQKIGSEQPITPVKARNSDIDGKSPSVLSVSSVKKSASSAKKSQSKQISLENSPANSKSSKQPTTPTTPASSNSKMNKKNSVSANKARASTPNKDTQLKVNNYNSEQRRSKNGKNQLLGGDSSDYSPANSPKSRSRSPVNNKGGESPTKDIIPIVKSLLDNNNNNDNSKNESNANVIDESKFNDVSESLDEWQKKIISKASPIEEAQIQLWYDSLIELFKQQNICLAERSESNTENAEKNEVSQTKISYQEEITSKARELLCNHRFPLHGEYRHRFKFIVTGPNRSGKSTYISIFAQQLLFELIACGDWKRTFIFAIDFANFVHISQDLGNLFVEMARLSIQALCAQRPLLIKYSTLLIEAFTAVVNGKPAVPRMFQLDEDFRLIAPRLQQLLDICYDCYHDSEAMTSFVVNICMLPFFIADVFGGFSNLIIIADHFDLIDVTKTASPPFEDSPDNVFIAEIFKYLFIQGSFIIGSKFESALNEVLKSLEVASSTFSQDIEYITTYNIVKKNKNDENEGDSEGELAFNVSFVDNNESFLINEDQFEGCPLYLSKFDEIRDIAKRIEKGQKQEDDKLSASRNENNNENDENDEIDVEEEKLKLIIKMNEILKLTMIQQDGSPYGMSVKDVIITHKSKKQKKTE</sequence>
<feature type="compositionally biased region" description="Basic and acidic residues" evidence="1">
    <location>
        <begin position="91"/>
        <end position="108"/>
    </location>
</feature>
<evidence type="ECO:0000313" key="2">
    <source>
        <dbReference type="EMBL" id="KAK8893630.1"/>
    </source>
</evidence>
<name>A0ABR2KUG9_9EUKA</name>
<feature type="compositionally biased region" description="Low complexity" evidence="1">
    <location>
        <begin position="191"/>
        <end position="218"/>
    </location>
</feature>
<feature type="compositionally biased region" description="Polar residues" evidence="1">
    <location>
        <begin position="58"/>
        <end position="69"/>
    </location>
</feature>
<proteinExistence type="predicted"/>
<feature type="compositionally biased region" description="Low complexity" evidence="1">
    <location>
        <begin position="129"/>
        <end position="144"/>
    </location>
</feature>
<evidence type="ECO:0000256" key="1">
    <source>
        <dbReference type="SAM" id="MobiDB-lite"/>
    </source>
</evidence>
<feature type="compositionally biased region" description="Polar residues" evidence="1">
    <location>
        <begin position="22"/>
        <end position="39"/>
    </location>
</feature>
<feature type="region of interest" description="Disordered" evidence="1">
    <location>
        <begin position="737"/>
        <end position="761"/>
    </location>
</feature>
<dbReference type="Proteomes" id="UP001470230">
    <property type="component" value="Unassembled WGS sequence"/>
</dbReference>
<feature type="compositionally biased region" description="Polar residues" evidence="1">
    <location>
        <begin position="259"/>
        <end position="273"/>
    </location>
</feature>
<feature type="compositionally biased region" description="Polar residues" evidence="1">
    <location>
        <begin position="291"/>
        <end position="308"/>
    </location>
</feature>